<feature type="transmembrane region" description="Helical" evidence="1">
    <location>
        <begin position="81"/>
        <end position="102"/>
    </location>
</feature>
<accession>A0A0L1KFH1</accession>
<comment type="caution">
    <text evidence="2">The sequence shown here is derived from an EMBL/GenBank/DDBJ whole genome shotgun (WGS) entry which is preliminary data.</text>
</comment>
<feature type="transmembrane region" description="Helical" evidence="1">
    <location>
        <begin position="49"/>
        <end position="69"/>
    </location>
</feature>
<evidence type="ECO:0000313" key="2">
    <source>
        <dbReference type="EMBL" id="KNH02619.1"/>
    </source>
</evidence>
<gene>
    <name evidence="2" type="ORF">J121_403</name>
</gene>
<dbReference type="PATRIC" id="fig|1306953.7.peg.406"/>
<evidence type="ECO:0008006" key="4">
    <source>
        <dbReference type="Google" id="ProtNLM"/>
    </source>
</evidence>
<evidence type="ECO:0000256" key="1">
    <source>
        <dbReference type="SAM" id="Phobius"/>
    </source>
</evidence>
<keyword evidence="1" id="KW-0472">Membrane</keyword>
<organism evidence="2 3">
    <name type="scientific">Qipengyuania citrea LAMA 915</name>
    <dbReference type="NCBI Taxonomy" id="1306953"/>
    <lineage>
        <taxon>Bacteria</taxon>
        <taxon>Pseudomonadati</taxon>
        <taxon>Pseudomonadota</taxon>
        <taxon>Alphaproteobacteria</taxon>
        <taxon>Sphingomonadales</taxon>
        <taxon>Erythrobacteraceae</taxon>
        <taxon>Qipengyuania</taxon>
    </lineage>
</organism>
<name>A0A0L1KFH1_9SPHN</name>
<dbReference type="EMBL" id="JYNE01000022">
    <property type="protein sequence ID" value="KNH02619.1"/>
    <property type="molecule type" value="Genomic_DNA"/>
</dbReference>
<keyword evidence="1" id="KW-0812">Transmembrane</keyword>
<dbReference type="STRING" id="1306953.J121_403"/>
<keyword evidence="1" id="KW-1133">Transmembrane helix</keyword>
<sequence>MGFELKALLVWFAIALGISAPLPDLIGGMIVGLATTYASMLFTPAESRMTVWATLFAGLVVCVVAAIAHPHLPFGVDSWPLQLVLAIAGAASRWVGGALANFGKGAAARAGNLPSEFRLPWGKD</sequence>
<dbReference type="Proteomes" id="UP000037446">
    <property type="component" value="Unassembled WGS sequence"/>
</dbReference>
<reference evidence="2" key="1">
    <citation type="submission" date="2015-02" db="EMBL/GenBank/DDBJ databases">
        <authorList>
            <person name="Chooi Y.-H."/>
        </authorList>
    </citation>
    <scope>NUCLEOTIDE SEQUENCE [LARGE SCALE GENOMIC DNA]</scope>
    <source>
        <strain evidence="2">LAMA 915</strain>
    </source>
</reference>
<evidence type="ECO:0000313" key="3">
    <source>
        <dbReference type="Proteomes" id="UP000037446"/>
    </source>
</evidence>
<dbReference type="RefSeq" id="WP_050600036.1">
    <property type="nucleotide sequence ID" value="NZ_JYNE01000022.1"/>
</dbReference>
<feature type="transmembrane region" description="Helical" evidence="1">
    <location>
        <begin position="12"/>
        <end position="37"/>
    </location>
</feature>
<dbReference type="AlphaFoldDB" id="A0A0L1KFH1"/>
<proteinExistence type="predicted"/>
<protein>
    <recommendedName>
        <fullName evidence="4">Holin</fullName>
    </recommendedName>
</protein>